<evidence type="ECO:0000313" key="2">
    <source>
        <dbReference type="EMBL" id="TQF16740.1"/>
    </source>
</evidence>
<sequence length="161" mass="18483">MNRMELRTERLVLRDFQREDTPSVFAYHSKPAYLEHYRQPPPTQEDVRAFVAMLCGWAQEVPRAKYQLAITLDSRVIGTCGVRKQAPEDTSAEYGCELDPAFWGHGYAREASRALLEFGFQSLDLKRLFALTQPGNLGAIRLAESLGFHRVTEGRYERLYP</sequence>
<dbReference type="InterPro" id="IPR016181">
    <property type="entry name" value="Acyl_CoA_acyltransferase"/>
</dbReference>
<organism evidence="2 3">
    <name type="scientific">Myxococcus llanfairpwllgwyngyllgogerychwyrndrobwllllantysiliogogogochensis</name>
    <dbReference type="NCBI Taxonomy" id="2590453"/>
    <lineage>
        <taxon>Bacteria</taxon>
        <taxon>Pseudomonadati</taxon>
        <taxon>Myxococcota</taxon>
        <taxon>Myxococcia</taxon>
        <taxon>Myxococcales</taxon>
        <taxon>Cystobacterineae</taxon>
        <taxon>Myxococcaceae</taxon>
        <taxon>Myxococcus</taxon>
    </lineage>
</organism>
<evidence type="ECO:0000259" key="1">
    <source>
        <dbReference type="PROSITE" id="PS51186"/>
    </source>
</evidence>
<gene>
    <name evidence="2" type="ORF">FJV41_06890</name>
</gene>
<dbReference type="AlphaFoldDB" id="A0A540X6B3"/>
<dbReference type="InterPro" id="IPR000182">
    <property type="entry name" value="GNAT_dom"/>
</dbReference>
<dbReference type="InterPro" id="IPR051531">
    <property type="entry name" value="N-acetyltransferase"/>
</dbReference>
<feature type="domain" description="N-acetyltransferase" evidence="1">
    <location>
        <begin position="11"/>
        <end position="161"/>
    </location>
</feature>
<evidence type="ECO:0000313" key="3">
    <source>
        <dbReference type="Proteomes" id="UP000315369"/>
    </source>
</evidence>
<keyword evidence="2" id="KW-0808">Transferase</keyword>
<reference evidence="2 3" key="1">
    <citation type="submission" date="2019-06" db="EMBL/GenBank/DDBJ databases">
        <authorList>
            <person name="Livingstone P."/>
            <person name="Whitworth D."/>
        </authorList>
    </citation>
    <scope>NUCLEOTIDE SEQUENCE [LARGE SCALE GENOMIC DNA]</scope>
    <source>
        <strain evidence="2 3">AM401</strain>
    </source>
</reference>
<dbReference type="EMBL" id="VIFM01000018">
    <property type="protein sequence ID" value="TQF16740.1"/>
    <property type="molecule type" value="Genomic_DNA"/>
</dbReference>
<dbReference type="GO" id="GO:0016747">
    <property type="term" value="F:acyltransferase activity, transferring groups other than amino-acyl groups"/>
    <property type="evidence" value="ECO:0007669"/>
    <property type="project" value="InterPro"/>
</dbReference>
<keyword evidence="3" id="KW-1185">Reference proteome</keyword>
<dbReference type="Gene3D" id="3.40.630.30">
    <property type="match status" value="1"/>
</dbReference>
<dbReference type="Proteomes" id="UP000315369">
    <property type="component" value="Unassembled WGS sequence"/>
</dbReference>
<proteinExistence type="predicted"/>
<dbReference type="PANTHER" id="PTHR43792">
    <property type="entry name" value="GNAT FAMILY, PUTATIVE (AFU_ORTHOLOGUE AFUA_3G00765)-RELATED-RELATED"/>
    <property type="match status" value="1"/>
</dbReference>
<comment type="caution">
    <text evidence="2">The sequence shown here is derived from an EMBL/GenBank/DDBJ whole genome shotgun (WGS) entry which is preliminary data.</text>
</comment>
<dbReference type="SUPFAM" id="SSF55729">
    <property type="entry name" value="Acyl-CoA N-acyltransferases (Nat)"/>
    <property type="match status" value="1"/>
</dbReference>
<protein>
    <submittedName>
        <fullName evidence="2">GNAT family N-acetyltransferase</fullName>
    </submittedName>
</protein>
<dbReference type="PROSITE" id="PS51186">
    <property type="entry name" value="GNAT"/>
    <property type="match status" value="1"/>
</dbReference>
<accession>A0A540X6B3</accession>
<dbReference type="Pfam" id="PF13302">
    <property type="entry name" value="Acetyltransf_3"/>
    <property type="match status" value="1"/>
</dbReference>
<name>A0A540X6B3_9BACT</name>
<dbReference type="PANTHER" id="PTHR43792:SF1">
    <property type="entry name" value="N-ACETYLTRANSFERASE DOMAIN-CONTAINING PROTEIN"/>
    <property type="match status" value="1"/>
</dbReference>